<dbReference type="Proteomes" id="UP000276133">
    <property type="component" value="Unassembled WGS sequence"/>
</dbReference>
<dbReference type="SMART" id="SM00338">
    <property type="entry name" value="BRLZ"/>
    <property type="match status" value="1"/>
</dbReference>
<feature type="coiled-coil region" evidence="7">
    <location>
        <begin position="351"/>
        <end position="385"/>
    </location>
</feature>
<feature type="compositionally biased region" description="Basic and acidic residues" evidence="8">
    <location>
        <begin position="15"/>
        <end position="24"/>
    </location>
</feature>
<keyword evidence="4" id="KW-0238">DNA-binding</keyword>
<evidence type="ECO:0000256" key="5">
    <source>
        <dbReference type="ARBA" id="ARBA00023163"/>
    </source>
</evidence>
<evidence type="ECO:0000256" key="2">
    <source>
        <dbReference type="ARBA" id="ARBA00009208"/>
    </source>
</evidence>
<dbReference type="FunFam" id="1.20.5.170:FF:000007">
    <property type="entry name" value="hepatic leukemia factor isoform X2"/>
    <property type="match status" value="1"/>
</dbReference>
<dbReference type="Pfam" id="PF07716">
    <property type="entry name" value="bZIP_2"/>
    <property type="match status" value="1"/>
</dbReference>
<dbReference type="CDD" id="cd14695">
    <property type="entry name" value="bZIP_HLF"/>
    <property type="match status" value="1"/>
</dbReference>
<dbReference type="InterPro" id="IPR004827">
    <property type="entry name" value="bZIP"/>
</dbReference>
<comment type="caution">
    <text evidence="10">The sequence shown here is derived from an EMBL/GenBank/DDBJ whole genome shotgun (WGS) entry which is preliminary data.</text>
</comment>
<dbReference type="PANTHER" id="PTHR11988:SF27">
    <property type="entry name" value="GH27708P"/>
    <property type="match status" value="1"/>
</dbReference>
<evidence type="ECO:0000256" key="4">
    <source>
        <dbReference type="ARBA" id="ARBA00023125"/>
    </source>
</evidence>
<dbReference type="OrthoDB" id="6022300at2759"/>
<gene>
    <name evidence="10" type="ORF">BpHYR1_024963</name>
</gene>
<dbReference type="PANTHER" id="PTHR11988">
    <property type="entry name" value="THYROTROPH EMBRYONIC FACTOR RELATED"/>
    <property type="match status" value="1"/>
</dbReference>
<evidence type="ECO:0000256" key="7">
    <source>
        <dbReference type="SAM" id="Coils"/>
    </source>
</evidence>
<dbReference type="InterPro" id="IPR046347">
    <property type="entry name" value="bZIP_sf"/>
</dbReference>
<organism evidence="10 11">
    <name type="scientific">Brachionus plicatilis</name>
    <name type="common">Marine rotifer</name>
    <name type="synonym">Brachionus muelleri</name>
    <dbReference type="NCBI Taxonomy" id="10195"/>
    <lineage>
        <taxon>Eukaryota</taxon>
        <taxon>Metazoa</taxon>
        <taxon>Spiralia</taxon>
        <taxon>Gnathifera</taxon>
        <taxon>Rotifera</taxon>
        <taxon>Eurotatoria</taxon>
        <taxon>Monogononta</taxon>
        <taxon>Pseudotrocha</taxon>
        <taxon>Ploima</taxon>
        <taxon>Brachionidae</taxon>
        <taxon>Brachionus</taxon>
    </lineage>
</organism>
<dbReference type="GO" id="GO:0000981">
    <property type="term" value="F:DNA-binding transcription factor activity, RNA polymerase II-specific"/>
    <property type="evidence" value="ECO:0007669"/>
    <property type="project" value="TreeGrafter"/>
</dbReference>
<keyword evidence="5" id="KW-0804">Transcription</keyword>
<accession>A0A3M7S9T8</accession>
<feature type="region of interest" description="Disordered" evidence="8">
    <location>
        <begin position="174"/>
        <end position="207"/>
    </location>
</feature>
<evidence type="ECO:0000259" key="9">
    <source>
        <dbReference type="PROSITE" id="PS50217"/>
    </source>
</evidence>
<dbReference type="PROSITE" id="PS50217">
    <property type="entry name" value="BZIP"/>
    <property type="match status" value="1"/>
</dbReference>
<feature type="region of interest" description="Disordered" evidence="8">
    <location>
        <begin position="1"/>
        <end position="27"/>
    </location>
</feature>
<evidence type="ECO:0000313" key="11">
    <source>
        <dbReference type="Proteomes" id="UP000276133"/>
    </source>
</evidence>
<comment type="subcellular location">
    <subcellularLocation>
        <location evidence="1">Nucleus</location>
    </subcellularLocation>
</comment>
<protein>
    <submittedName>
        <fullName evidence="10">Thyrotroph embryonic factor isoform X5</fullName>
    </submittedName>
</protein>
<dbReference type="SUPFAM" id="SSF57959">
    <property type="entry name" value="Leucine zipper domain"/>
    <property type="match status" value="1"/>
</dbReference>
<dbReference type="STRING" id="10195.A0A3M7S9T8"/>
<keyword evidence="11" id="KW-1185">Reference proteome</keyword>
<dbReference type="InterPro" id="IPR040223">
    <property type="entry name" value="PAR_bZIP"/>
</dbReference>
<dbReference type="EMBL" id="REGN01001785">
    <property type="protein sequence ID" value="RNA32531.1"/>
    <property type="molecule type" value="Genomic_DNA"/>
</dbReference>
<evidence type="ECO:0000256" key="1">
    <source>
        <dbReference type="ARBA" id="ARBA00004123"/>
    </source>
</evidence>
<name>A0A3M7S9T8_BRAPC</name>
<dbReference type="GO" id="GO:0000978">
    <property type="term" value="F:RNA polymerase II cis-regulatory region sequence-specific DNA binding"/>
    <property type="evidence" value="ECO:0007669"/>
    <property type="project" value="TreeGrafter"/>
</dbReference>
<feature type="domain" description="BZIP" evidence="9">
    <location>
        <begin position="319"/>
        <end position="382"/>
    </location>
</feature>
<reference evidence="10 11" key="1">
    <citation type="journal article" date="2018" name="Sci. Rep.">
        <title>Genomic signatures of local adaptation to the degree of environmental predictability in rotifers.</title>
        <authorList>
            <person name="Franch-Gras L."/>
            <person name="Hahn C."/>
            <person name="Garcia-Roger E.M."/>
            <person name="Carmona M.J."/>
            <person name="Serra M."/>
            <person name="Gomez A."/>
        </authorList>
    </citation>
    <scope>NUCLEOTIDE SEQUENCE [LARGE SCALE GENOMIC DNA]</scope>
    <source>
        <strain evidence="10">HYR1</strain>
    </source>
</reference>
<sequence length="393" mass="45019">MFVNPSAKGKQNNSSEKETDDNRFPTDGLKTLLKNSELLEVLLKPLGKFDQINSENDLTDSSDIQLDLDLNLTGEANSKSLFEWDSHDYLSEMKTTKSSSDVDGAKCYGNAFLGQNLWDKNDLFQSEKFGVKFECLEMDEFLSENGLNETDVEFLDQIQKFDNLNSSLITETLNSNSSSTTINSTSSLSPNSSRISTSPSNNIHNNDQNNIISNLTTLNVVSSSDSKIANSQSNQITKGNQQNIQHQTINIKNKEDDGKKLDSYKSNFDWNLNLNDSTMDSISDYEFETKSKKFYDDDSKPQLVMRKSKKQFVPNELKDERYWARRRKNNMAAKRSRDARRMKENQIAVRASYLERENDNLRKQLEDFKRETKLLKAKLARYEADVQNENSLK</sequence>
<evidence type="ECO:0000313" key="10">
    <source>
        <dbReference type="EMBL" id="RNA32531.1"/>
    </source>
</evidence>
<dbReference type="GO" id="GO:0005634">
    <property type="term" value="C:nucleus"/>
    <property type="evidence" value="ECO:0007669"/>
    <property type="project" value="UniProtKB-SubCell"/>
</dbReference>
<evidence type="ECO:0000256" key="8">
    <source>
        <dbReference type="SAM" id="MobiDB-lite"/>
    </source>
</evidence>
<keyword evidence="6" id="KW-0539">Nucleus</keyword>
<proteinExistence type="inferred from homology"/>
<dbReference type="AlphaFoldDB" id="A0A3M7S9T8"/>
<keyword evidence="7" id="KW-0175">Coiled coil</keyword>
<keyword evidence="3" id="KW-0805">Transcription regulation</keyword>
<evidence type="ECO:0000256" key="3">
    <source>
        <dbReference type="ARBA" id="ARBA00023015"/>
    </source>
</evidence>
<evidence type="ECO:0000256" key="6">
    <source>
        <dbReference type="ARBA" id="ARBA00023242"/>
    </source>
</evidence>
<dbReference type="Gene3D" id="1.20.5.170">
    <property type="match status" value="1"/>
</dbReference>
<comment type="similarity">
    <text evidence="2">Belongs to the bZIP family. PAR subfamily.</text>
</comment>